<feature type="compositionally biased region" description="Pro residues" evidence="1">
    <location>
        <begin position="81"/>
        <end position="90"/>
    </location>
</feature>
<evidence type="ECO:0000313" key="2">
    <source>
        <dbReference type="EMBL" id="BBC35514.1"/>
    </source>
</evidence>
<feature type="compositionally biased region" description="Gly residues" evidence="1">
    <location>
        <begin position="115"/>
        <end position="124"/>
    </location>
</feature>
<protein>
    <submittedName>
        <fullName evidence="2">Uncharacterized protein</fullName>
    </submittedName>
</protein>
<reference evidence="2 3" key="2">
    <citation type="journal article" date="2023" name="ChemBioChem">
        <title>Acyltransferase Domain Exchange between Two Independent Type I Polyketide Synthases in the Same Producer Strain of Macrolide Antibiotics.</title>
        <authorList>
            <person name="Kudo F."/>
            <person name="Kishikawa K."/>
            <person name="Tsuboi K."/>
            <person name="Kido T."/>
            <person name="Usui T."/>
            <person name="Hashimoto J."/>
            <person name="Shin-Ya K."/>
            <person name="Miyanaga A."/>
            <person name="Eguchi T."/>
        </authorList>
    </citation>
    <scope>NUCLEOTIDE SEQUENCE [LARGE SCALE GENOMIC DNA]</scope>
    <source>
        <strain evidence="2 3">A-8890</strain>
    </source>
</reference>
<feature type="region of interest" description="Disordered" evidence="1">
    <location>
        <begin position="182"/>
        <end position="287"/>
    </location>
</feature>
<dbReference type="Proteomes" id="UP001321542">
    <property type="component" value="Chromosome"/>
</dbReference>
<keyword evidence="3" id="KW-1185">Reference proteome</keyword>
<name>A0ABN5VQ64_9ACTN</name>
<evidence type="ECO:0000313" key="3">
    <source>
        <dbReference type="Proteomes" id="UP001321542"/>
    </source>
</evidence>
<sequence length="287" mass="26336">MTYVGTAVDTGGADALRGLRLGGTGSFGARRATTGRVAPPGSPGTGRGEEANPAARCTNGDGDGDTGAPAPACGTSMGAPSPSPVRPPRPCRVGRTVAPASGGSATTGTTAAGRSAGGDAGPAGSGAPRPDFRAWARCTMGTLGADTEPSVSLGGTDTGAAMGTATGAAMGVDAGVRAGTGAGGRAVTGGVAGRAGTGSTGTRSETGERSGARSLRAGGGAGTGDARAGGAVADASRAEGGAGSEAVPGNSGVGGTAVVLRMTGGMAGTGGRPGEAVGVEGGADVPA</sequence>
<accession>A0ABN5VQ64</accession>
<feature type="region of interest" description="Disordered" evidence="1">
    <location>
        <begin position="1"/>
        <end position="131"/>
    </location>
</feature>
<proteinExistence type="predicted"/>
<organism evidence="2 3">
    <name type="scientific">Streptomyces graminofaciens</name>
    <dbReference type="NCBI Taxonomy" id="68212"/>
    <lineage>
        <taxon>Bacteria</taxon>
        <taxon>Bacillati</taxon>
        <taxon>Actinomycetota</taxon>
        <taxon>Actinomycetes</taxon>
        <taxon>Kitasatosporales</taxon>
        <taxon>Streptomycetaceae</taxon>
        <taxon>Streptomyces</taxon>
    </lineage>
</organism>
<feature type="compositionally biased region" description="Low complexity" evidence="1">
    <location>
        <begin position="66"/>
        <end position="75"/>
    </location>
</feature>
<evidence type="ECO:0000256" key="1">
    <source>
        <dbReference type="SAM" id="MobiDB-lite"/>
    </source>
</evidence>
<dbReference type="EMBL" id="AP018448">
    <property type="protein sequence ID" value="BBC35514.1"/>
    <property type="molecule type" value="Genomic_DNA"/>
</dbReference>
<feature type="compositionally biased region" description="Low complexity" evidence="1">
    <location>
        <begin position="10"/>
        <end position="19"/>
    </location>
</feature>
<feature type="compositionally biased region" description="Low complexity" evidence="1">
    <location>
        <begin position="224"/>
        <end position="239"/>
    </location>
</feature>
<reference evidence="2 3" key="1">
    <citation type="journal article" date="2010" name="ChemBioChem">
        <title>Cloning and characterization of the biosynthetic gene cluster of 16-membered macrolide antibiotic FD-891: involvement of a dual functional cytochrome P450 monooxygenase catalyzing epoxidation and hydroxylation.</title>
        <authorList>
            <person name="Kudo F."/>
            <person name="Motegi A."/>
            <person name="Mizoue K."/>
            <person name="Eguchi T."/>
        </authorList>
    </citation>
    <scope>NUCLEOTIDE SEQUENCE [LARGE SCALE GENOMIC DNA]</scope>
    <source>
        <strain evidence="2 3">A-8890</strain>
    </source>
</reference>
<feature type="compositionally biased region" description="Low complexity" evidence="1">
    <location>
        <begin position="98"/>
        <end position="114"/>
    </location>
</feature>
<feature type="compositionally biased region" description="Low complexity" evidence="1">
    <location>
        <begin position="274"/>
        <end position="287"/>
    </location>
</feature>
<feature type="compositionally biased region" description="Gly residues" evidence="1">
    <location>
        <begin position="182"/>
        <end position="199"/>
    </location>
</feature>
<gene>
    <name evidence="2" type="ORF">SGFS_068080</name>
</gene>